<evidence type="ECO:0000259" key="4">
    <source>
        <dbReference type="PROSITE" id="PS50887"/>
    </source>
</evidence>
<keyword evidence="3" id="KW-1133">Transmembrane helix</keyword>
<dbReference type="PANTHER" id="PTHR45138:SF9">
    <property type="entry name" value="DIGUANYLATE CYCLASE DGCM-RELATED"/>
    <property type="match status" value="1"/>
</dbReference>
<dbReference type="Gene3D" id="3.30.70.270">
    <property type="match status" value="1"/>
</dbReference>
<dbReference type="InterPro" id="IPR043128">
    <property type="entry name" value="Rev_trsase/Diguanyl_cyclase"/>
</dbReference>
<sequence>MLSSLGRGIIAIIIAVLSIGLVQASPQSIEGVWSLVHAYKGGQSPQQFLSDPLRQKYAPVATVSPRGGHYLYIASFEIKTNNAYVVDFKNTSTIEYFQHQVYDERGHEVAKLEGGIGRRIENPFFLRHGRSVNLAPGKYVLATQLISINYLAIPEPYLDDEASYMHAIKRGNALTLFGLGVFWGLGIYYTVLATSRNRKVEAMYAIFIAGNFLFNSAALLVLSDLFNLHSIYWASMPILFSSIAYILFVMHLLEINPYQHKRLYAAGRVILVVMVLFLLLSIAFPNWALEFCRYEVGLFLCYGLATAIRQSQRKNATAKRYLIAISLFFVSGIITISLSKMHQQFDLYIEHLGLVSVAIEVVLLALVLSFQFAQLHKEKEEALEALGMTEKVANSDALTSLPNRYAFVKALDRLPMQSSLTFIDLDGLKFYNDHYGHARGDELLICFAKKYQHYLGSTLILYRLGGDEFAVLSHKGEVVVVEQALQEAVENMRREGFEFSGASAGSAYYYEVDNISEFMRLADMRMYENKRVRKIQ</sequence>
<proteinExistence type="predicted"/>
<feature type="transmembrane region" description="Helical" evidence="3">
    <location>
        <begin position="204"/>
        <end position="225"/>
    </location>
</feature>
<dbReference type="SUPFAM" id="SSF55073">
    <property type="entry name" value="Nucleotide cyclase"/>
    <property type="match status" value="1"/>
</dbReference>
<evidence type="ECO:0000256" key="2">
    <source>
        <dbReference type="ARBA" id="ARBA00034247"/>
    </source>
</evidence>
<dbReference type="SMART" id="SM00267">
    <property type="entry name" value="GGDEF"/>
    <property type="match status" value="1"/>
</dbReference>
<feature type="transmembrane region" description="Helical" evidence="3">
    <location>
        <begin position="291"/>
        <end position="309"/>
    </location>
</feature>
<feature type="transmembrane region" description="Helical" evidence="3">
    <location>
        <begin position="173"/>
        <end position="192"/>
    </location>
</feature>
<dbReference type="EMBL" id="JBHTJW010000001">
    <property type="protein sequence ID" value="MFD0928345.1"/>
    <property type="molecule type" value="Genomic_DNA"/>
</dbReference>
<keyword evidence="6" id="KW-1185">Reference proteome</keyword>
<name>A0ABW3GD08_9PROT</name>
<evidence type="ECO:0000313" key="5">
    <source>
        <dbReference type="EMBL" id="MFD0928345.1"/>
    </source>
</evidence>
<comment type="caution">
    <text evidence="5">The sequence shown here is derived from an EMBL/GenBank/DDBJ whole genome shotgun (WGS) entry which is preliminary data.</text>
</comment>
<dbReference type="InterPro" id="IPR050469">
    <property type="entry name" value="Diguanylate_Cyclase"/>
</dbReference>
<dbReference type="PROSITE" id="PS50887">
    <property type="entry name" value="GGDEF"/>
    <property type="match status" value="1"/>
</dbReference>
<feature type="transmembrane region" description="Helical" evidence="3">
    <location>
        <begin position="231"/>
        <end position="253"/>
    </location>
</feature>
<dbReference type="EC" id="2.7.7.65" evidence="1"/>
<organism evidence="5 6">
    <name type="scientific">Methylophilus glucosoxydans</name>
    <dbReference type="NCBI Taxonomy" id="752553"/>
    <lineage>
        <taxon>Bacteria</taxon>
        <taxon>Pseudomonadati</taxon>
        <taxon>Pseudomonadota</taxon>
        <taxon>Betaproteobacteria</taxon>
        <taxon>Nitrosomonadales</taxon>
        <taxon>Methylophilaceae</taxon>
        <taxon>Methylophilus</taxon>
    </lineage>
</organism>
<dbReference type="InterPro" id="IPR011623">
    <property type="entry name" value="7TMR_DISM_rcpt_extracell_dom1"/>
</dbReference>
<dbReference type="CDD" id="cd01949">
    <property type="entry name" value="GGDEF"/>
    <property type="match status" value="1"/>
</dbReference>
<dbReference type="InterPro" id="IPR000160">
    <property type="entry name" value="GGDEF_dom"/>
</dbReference>
<evidence type="ECO:0000256" key="3">
    <source>
        <dbReference type="SAM" id="Phobius"/>
    </source>
</evidence>
<feature type="transmembrane region" description="Helical" evidence="3">
    <location>
        <begin position="321"/>
        <end position="339"/>
    </location>
</feature>
<evidence type="ECO:0000313" key="6">
    <source>
        <dbReference type="Proteomes" id="UP001597106"/>
    </source>
</evidence>
<dbReference type="InterPro" id="IPR029787">
    <property type="entry name" value="Nucleotide_cyclase"/>
</dbReference>
<reference evidence="6" key="1">
    <citation type="journal article" date="2019" name="Int. J. Syst. Evol. Microbiol.">
        <title>The Global Catalogue of Microorganisms (GCM) 10K type strain sequencing project: providing services to taxonomists for standard genome sequencing and annotation.</title>
        <authorList>
            <consortium name="The Broad Institute Genomics Platform"/>
            <consortium name="The Broad Institute Genome Sequencing Center for Infectious Disease"/>
            <person name="Wu L."/>
            <person name="Ma J."/>
        </authorList>
    </citation>
    <scope>NUCLEOTIDE SEQUENCE [LARGE SCALE GENOMIC DNA]</scope>
    <source>
        <strain evidence="6">CCUG 59685</strain>
    </source>
</reference>
<protein>
    <recommendedName>
        <fullName evidence="1">diguanylate cyclase</fullName>
        <ecNumber evidence="1">2.7.7.65</ecNumber>
    </recommendedName>
</protein>
<gene>
    <name evidence="5" type="ORF">ACFQ1T_01005</name>
</gene>
<keyword evidence="3" id="KW-0812">Transmembrane</keyword>
<dbReference type="Pfam" id="PF00990">
    <property type="entry name" value="GGDEF"/>
    <property type="match status" value="1"/>
</dbReference>
<dbReference type="PANTHER" id="PTHR45138">
    <property type="entry name" value="REGULATORY COMPONENTS OF SENSORY TRANSDUCTION SYSTEM"/>
    <property type="match status" value="1"/>
</dbReference>
<dbReference type="Pfam" id="PF07695">
    <property type="entry name" value="7TMR-DISM_7TM"/>
    <property type="match status" value="1"/>
</dbReference>
<dbReference type="Proteomes" id="UP001597106">
    <property type="component" value="Unassembled WGS sequence"/>
</dbReference>
<evidence type="ECO:0000256" key="1">
    <source>
        <dbReference type="ARBA" id="ARBA00012528"/>
    </source>
</evidence>
<dbReference type="RefSeq" id="WP_379073430.1">
    <property type="nucleotide sequence ID" value="NZ_JBHTJW010000001.1"/>
</dbReference>
<keyword evidence="3" id="KW-0472">Membrane</keyword>
<keyword evidence="5" id="KW-0808">Transferase</keyword>
<keyword evidence="5" id="KW-0548">Nucleotidyltransferase</keyword>
<comment type="catalytic activity">
    <reaction evidence="2">
        <text>2 GTP = 3',3'-c-di-GMP + 2 diphosphate</text>
        <dbReference type="Rhea" id="RHEA:24898"/>
        <dbReference type="ChEBI" id="CHEBI:33019"/>
        <dbReference type="ChEBI" id="CHEBI:37565"/>
        <dbReference type="ChEBI" id="CHEBI:58805"/>
        <dbReference type="EC" id="2.7.7.65"/>
    </reaction>
</comment>
<feature type="transmembrane region" description="Helical" evidence="3">
    <location>
        <begin position="351"/>
        <end position="370"/>
    </location>
</feature>
<dbReference type="GO" id="GO:0052621">
    <property type="term" value="F:diguanylate cyclase activity"/>
    <property type="evidence" value="ECO:0007669"/>
    <property type="project" value="UniProtKB-EC"/>
</dbReference>
<accession>A0ABW3GD08</accession>
<feature type="domain" description="GGDEF" evidence="4">
    <location>
        <begin position="416"/>
        <end position="536"/>
    </location>
</feature>
<feature type="transmembrane region" description="Helical" evidence="3">
    <location>
        <begin position="265"/>
        <end position="285"/>
    </location>
</feature>
<dbReference type="NCBIfam" id="TIGR00254">
    <property type="entry name" value="GGDEF"/>
    <property type="match status" value="1"/>
</dbReference>